<dbReference type="SUPFAM" id="SSF69279">
    <property type="entry name" value="Phage tail proteins"/>
    <property type="match status" value="1"/>
</dbReference>
<dbReference type="EMBL" id="JQIM01000009">
    <property type="protein sequence ID" value="KGX10595.1"/>
    <property type="molecule type" value="Genomic_DNA"/>
</dbReference>
<protein>
    <submittedName>
        <fullName evidence="1">Phage late control D family protein</fullName>
    </submittedName>
</protein>
<dbReference type="Proteomes" id="UP000030475">
    <property type="component" value="Unassembled WGS sequence"/>
</dbReference>
<gene>
    <name evidence="1" type="ORF">Y036_3817</name>
</gene>
<dbReference type="Gene3D" id="3.55.50.10">
    <property type="entry name" value="Baseplate protein-like domains"/>
    <property type="match status" value="1"/>
</dbReference>
<organism evidence="1 2">
    <name type="scientific">Burkholderia pseudomallei</name>
    <name type="common">Pseudomonas pseudomallei</name>
    <dbReference type="NCBI Taxonomy" id="28450"/>
    <lineage>
        <taxon>Bacteria</taxon>
        <taxon>Pseudomonadati</taxon>
        <taxon>Pseudomonadota</taxon>
        <taxon>Betaproteobacteria</taxon>
        <taxon>Burkholderiales</taxon>
        <taxon>Burkholderiaceae</taxon>
        <taxon>Burkholderia</taxon>
        <taxon>pseudomallei group</taxon>
    </lineage>
</organism>
<dbReference type="Gene3D" id="2.30.110.50">
    <property type="match status" value="1"/>
</dbReference>
<dbReference type="AlphaFoldDB" id="A0AA40MFU3"/>
<dbReference type="Pfam" id="PF05954">
    <property type="entry name" value="Phage_GPD"/>
    <property type="match status" value="1"/>
</dbReference>
<evidence type="ECO:0000313" key="1">
    <source>
        <dbReference type="EMBL" id="KGX10595.1"/>
    </source>
</evidence>
<sequence>MTNLNDTLRNFASGAVDWNKRPVALHFGATQAALGHLLALQHASVQEGLMTGIHGRLTCVSTRRDLPPGVLLGMPVSIRLITDRGQPHTVNAIISDVQIGQSDGELCVYQLTVCDALSLMDKRTNSRVFRKRSVIDVLATLFNEWQQRSPALARAFEFDLSGLRADRYPPRELTRQVNESDAHFVRRLLRREGITVFAKAGPAKGERPFAGRRARAHARVL</sequence>
<accession>A0AA40MFU3</accession>
<evidence type="ECO:0000313" key="2">
    <source>
        <dbReference type="Proteomes" id="UP000030475"/>
    </source>
</evidence>
<name>A0AA40MFU3_BURPE</name>
<proteinExistence type="predicted"/>
<comment type="caution">
    <text evidence="1">The sequence shown here is derived from an EMBL/GenBank/DDBJ whole genome shotgun (WGS) entry which is preliminary data.</text>
</comment>
<reference evidence="1 2" key="1">
    <citation type="submission" date="2014-08" db="EMBL/GenBank/DDBJ databases">
        <authorList>
            <person name="Bunnell A."/>
            <person name="Chain P.S."/>
            <person name="Chertkov O."/>
            <person name="Currie B.J."/>
            <person name="Daligault H.E."/>
            <person name="Davenport K.W."/>
            <person name="Davis C."/>
            <person name="Gleasner C.D."/>
            <person name="Johnson S.L."/>
            <person name="Kaestli M."/>
            <person name="Koren S."/>
            <person name="Kunde Y.A."/>
            <person name="Mayo M."/>
            <person name="McMurry K.K."/>
            <person name="Price E.P."/>
            <person name="Reitenga K.G."/>
            <person name="Robison R."/>
            <person name="Rosovitz M.J."/>
            <person name="Sarovich D.S."/>
            <person name="Teshima H."/>
        </authorList>
    </citation>
    <scope>NUCLEOTIDE SEQUENCE [LARGE SCALE GENOMIC DNA]</scope>
    <source>
        <strain evidence="1 2">MSHR44</strain>
    </source>
</reference>